<keyword evidence="1" id="KW-0472">Membrane</keyword>
<sequence length="48" mass="5362">MATVPKITVSGMHNKPGKIMSTRPGYTYACLYFFLFVLAKPGKLNRRG</sequence>
<accession>S7VDK4</accession>
<name>S7VDK4_9BACT</name>
<feature type="transmembrane region" description="Helical" evidence="1">
    <location>
        <begin position="25"/>
        <end position="42"/>
    </location>
</feature>
<dbReference type="Proteomes" id="UP000014974">
    <property type="component" value="Unassembled WGS sequence"/>
</dbReference>
<gene>
    <name evidence="2" type="ORF">ADICYQ_3277</name>
</gene>
<keyword evidence="1" id="KW-1133">Transmembrane helix</keyword>
<proteinExistence type="predicted"/>
<evidence type="ECO:0000256" key="1">
    <source>
        <dbReference type="SAM" id="Phobius"/>
    </source>
</evidence>
<dbReference type="EMBL" id="ATNM01000116">
    <property type="protein sequence ID" value="EPR67637.1"/>
    <property type="molecule type" value="Genomic_DNA"/>
</dbReference>
<evidence type="ECO:0000313" key="3">
    <source>
        <dbReference type="Proteomes" id="UP000014974"/>
    </source>
</evidence>
<evidence type="ECO:0000313" key="2">
    <source>
        <dbReference type="EMBL" id="EPR67637.1"/>
    </source>
</evidence>
<comment type="caution">
    <text evidence="2">The sequence shown here is derived from an EMBL/GenBank/DDBJ whole genome shotgun (WGS) entry which is preliminary data.</text>
</comment>
<organism evidence="2 3">
    <name type="scientific">Cyclobacterium qasimii M12-11B</name>
    <dbReference type="NCBI Taxonomy" id="641524"/>
    <lineage>
        <taxon>Bacteria</taxon>
        <taxon>Pseudomonadati</taxon>
        <taxon>Bacteroidota</taxon>
        <taxon>Cytophagia</taxon>
        <taxon>Cytophagales</taxon>
        <taxon>Cyclobacteriaceae</taxon>
        <taxon>Cyclobacterium</taxon>
    </lineage>
</organism>
<reference evidence="2 3" key="1">
    <citation type="journal article" date="2013" name="Genome Announc.">
        <title>Draft Genome Sequence of Cyclobacterium qasimii Strain M12-11BT, Isolated from Arctic Marine Sediment.</title>
        <authorList>
            <person name="Shivaji S."/>
            <person name="Ara S."/>
            <person name="Singh A."/>
            <person name="Kumar Pinnaka A."/>
        </authorList>
    </citation>
    <scope>NUCLEOTIDE SEQUENCE [LARGE SCALE GENOMIC DNA]</scope>
    <source>
        <strain evidence="2 3">M12-11B</strain>
    </source>
</reference>
<keyword evidence="1" id="KW-0812">Transmembrane</keyword>
<protein>
    <submittedName>
        <fullName evidence="2">Uncharacterized protein</fullName>
    </submittedName>
</protein>
<dbReference type="AlphaFoldDB" id="S7VDK4"/>